<name>A0ABX5VH05_9BURK</name>
<evidence type="ECO:0000313" key="3">
    <source>
        <dbReference type="Proteomes" id="UP000308889"/>
    </source>
</evidence>
<dbReference type="Proteomes" id="UP000308889">
    <property type="component" value="Chromosome"/>
</dbReference>
<dbReference type="PROSITE" id="PS51208">
    <property type="entry name" value="AUTOTRANSPORTER"/>
    <property type="match status" value="1"/>
</dbReference>
<feature type="domain" description="Autotransporter" evidence="1">
    <location>
        <begin position="830"/>
        <end position="1094"/>
    </location>
</feature>
<reference evidence="3" key="1">
    <citation type="submission" date="2019-06" db="EMBL/GenBank/DDBJ databases">
        <authorList>
            <person name="Oh B.S."/>
        </authorList>
    </citation>
    <scope>NUCLEOTIDE SEQUENCE [LARGE SCALE GENOMIC DNA]</scope>
    <source>
        <strain evidence="3">KGMB03119</strain>
    </source>
</reference>
<evidence type="ECO:0000259" key="1">
    <source>
        <dbReference type="PROSITE" id="PS51208"/>
    </source>
</evidence>
<evidence type="ECO:0000313" key="2">
    <source>
        <dbReference type="EMBL" id="QDA54533.1"/>
    </source>
</evidence>
<dbReference type="RefSeq" id="WP_139687978.1">
    <property type="nucleotide sequence ID" value="NZ_CP040882.1"/>
</dbReference>
<organism evidence="2 3">
    <name type="scientific">Sutterella faecalis</name>
    <dbReference type="NCBI Taxonomy" id="2584944"/>
    <lineage>
        <taxon>Bacteria</taxon>
        <taxon>Pseudomonadati</taxon>
        <taxon>Pseudomonadota</taxon>
        <taxon>Betaproteobacteria</taxon>
        <taxon>Burkholderiales</taxon>
        <taxon>Sutterellaceae</taxon>
        <taxon>Sutterella</taxon>
    </lineage>
</organism>
<dbReference type="Pfam" id="PF03797">
    <property type="entry name" value="Autotransporter"/>
    <property type="match status" value="1"/>
</dbReference>
<dbReference type="SMART" id="SM00869">
    <property type="entry name" value="Autotransporter"/>
    <property type="match status" value="1"/>
</dbReference>
<dbReference type="InterPro" id="IPR005546">
    <property type="entry name" value="Autotransporte_beta"/>
</dbReference>
<sequence length="1094" mass="113361">MNAKTLNVAGTATLAGASVLGAVNVKNGGQLTLSGAVDAGDIAVDNTAVKEADAKATTLTIGSADATNVVAAKSLTVKGIAQNSGGSAVVSGNAVSIDTVTVGRFGTFELNAKELTVKDLTVGGELASDNTNAQNATLTLTSGSLTAENITIGAYSTTTNTANVDITTKTLSVKGADKNLAQISLSGDNEVGTLTVGNFGKVTVGGSAEIGTITLAAESKTGAKDNGLLSLSDGAYVITTSDQLFKPVAEKTGIEAIGALKTGITNDSTNAGSVVLRLNDAEFNYTLEQYQALLKNTGTKQAKVELANALLVGASTDTHKKGTFADAKEVGYTGKSAIAAYQDSDTPAVAVKGEMVIGSLELAPNASTTQKYTTFTIGEDSTGTGNKLILRGDAEGKVLYTNALKDETKPLEVTLDVETQFGEDDIDGIDKGSTDAKITTTKNFTVAETGDLTLTQDLTLGNGGSLDVYGRFAGKNVVVAGTTRAGEASHVYGGVMVLEGTAPDLKKNEVGQQVSTGNVTVGSNGATVDSEKKGGLLVIGSANESAALAYQADHVLDNTLWVGQAVNFTDGVQLGNAESTGVGTENEVNGKKTVAIDMAALAASGYAPAADKAVIAFASKTPTNIAVDKVVLANLRQVGNSVLVYDDVNKAYYANVGAVAATPSDPDVRNSGTRIDVGTQLYQAYDVVTADGKAYLVKDADVMAEVKSLGLHSQAVIEDEIDQVKFGNAVADTFIFDIFGTTTSNPYLKSAEEAWDKYAEKNGAEWTPEERDREEEAFFAPVIDTIVKAENAATNMAVEGGAFTAALDYQNEVVSALDRRTTITNLNSARGEVGVTPWVDVFGTTNEAKRLYGSNAGYEADIYGAVLGFDYTAACGGVLGVAFNVGTGDGNSVGDGAKVDNDADYYGFSVYAAKQFGSFNVKADLGYTQASNDLSTTNVLGSFKESLDADLWTFGVGSEFLLQAGSVNVVPHAGIRMTRLSMDDSKYGADYDDMTVYQLPLGVAVSSTFETNGWKLAPMADVSVVPTFGDKDAVATYFGGITETTRVVDTNPVQGTLGVEAQNGAFTFGLNYRLTAGGDDRMNNSFNANVRYAF</sequence>
<dbReference type="SUPFAM" id="SSF103515">
    <property type="entry name" value="Autotransporter"/>
    <property type="match status" value="1"/>
</dbReference>
<dbReference type="Gene3D" id="2.40.128.130">
    <property type="entry name" value="Autotransporter beta-domain"/>
    <property type="match status" value="1"/>
</dbReference>
<accession>A0ABX5VH05</accession>
<protein>
    <submittedName>
        <fullName evidence="2">Autotransporter outer membrane beta-barrel domain-containing protein</fullName>
    </submittedName>
</protein>
<gene>
    <name evidence="2" type="ORF">FG381_06005</name>
</gene>
<keyword evidence="3" id="KW-1185">Reference proteome</keyword>
<dbReference type="InterPro" id="IPR036709">
    <property type="entry name" value="Autotransporte_beta_dom_sf"/>
</dbReference>
<proteinExistence type="predicted"/>
<dbReference type="EMBL" id="CP040882">
    <property type="protein sequence ID" value="QDA54533.1"/>
    <property type="molecule type" value="Genomic_DNA"/>
</dbReference>